<dbReference type="GO" id="GO:0004341">
    <property type="term" value="F:gluconolactonase activity"/>
    <property type="evidence" value="ECO:0007669"/>
    <property type="project" value="UniProtKB-EC"/>
</dbReference>
<dbReference type="Gene3D" id="2.120.10.30">
    <property type="entry name" value="TolB, C-terminal domain"/>
    <property type="match status" value="1"/>
</dbReference>
<protein>
    <submittedName>
        <fullName evidence="3">Gluconolactonase</fullName>
        <ecNumber evidence="3">3.1.1.17</ecNumber>
    </submittedName>
</protein>
<dbReference type="InterPro" id="IPR011042">
    <property type="entry name" value="6-blade_b-propeller_TolB-like"/>
</dbReference>
<dbReference type="OrthoDB" id="272794at2"/>
<dbReference type="SUPFAM" id="SSF63829">
    <property type="entry name" value="Calcium-dependent phosphotriesterase"/>
    <property type="match status" value="1"/>
</dbReference>
<accession>A0A517X012</accession>
<name>A0A517X012_9PLAN</name>
<proteinExistence type="predicted"/>
<gene>
    <name evidence="3" type="primary">gnl_4</name>
    <name evidence="3" type="ORF">V202x_42550</name>
</gene>
<dbReference type="RefSeq" id="WP_145178718.1">
    <property type="nucleotide sequence ID" value="NZ_CP037422.1"/>
</dbReference>
<evidence type="ECO:0000313" key="4">
    <source>
        <dbReference type="Proteomes" id="UP000318384"/>
    </source>
</evidence>
<keyword evidence="1 3" id="KW-0378">Hydrolase</keyword>
<keyword evidence="4" id="KW-1185">Reference proteome</keyword>
<organism evidence="3 4">
    <name type="scientific">Gimesia aquarii</name>
    <dbReference type="NCBI Taxonomy" id="2527964"/>
    <lineage>
        <taxon>Bacteria</taxon>
        <taxon>Pseudomonadati</taxon>
        <taxon>Planctomycetota</taxon>
        <taxon>Planctomycetia</taxon>
        <taxon>Planctomycetales</taxon>
        <taxon>Planctomycetaceae</taxon>
        <taxon>Gimesia</taxon>
    </lineage>
</organism>
<dbReference type="Pfam" id="PF08450">
    <property type="entry name" value="SGL"/>
    <property type="match status" value="1"/>
</dbReference>
<evidence type="ECO:0000313" key="3">
    <source>
        <dbReference type="EMBL" id="QDU10842.1"/>
    </source>
</evidence>
<sequence>MAKMTLTKVYDRRLSFFEGPAYGAKGPLYFSNYPYGEIWQYNGKKATKKCKLKQKAKVNGLFMTTGGTLWGCDMKQGQIVTIDLISGAVKERACEYKGNRLDDPNDLIMDKTGGVYFSCPGIGPINMPWPWPSKAKRGVYYLSPRGRVKQLLLEPEIHLPNGVMLSPDESNLYVVQNGLPDVYKYEILAPGKLGQRKKFCTLYDGKQDNEGGDGLTVDRKGNVYIATRKGVEVFSTKGKSLHFISLPSTAKVRHVSNVTFGSKNLDTLFATAYQLPRSGLFAIQLDGVQGHVFPGCDPK</sequence>
<dbReference type="InterPro" id="IPR013658">
    <property type="entry name" value="SGL"/>
</dbReference>
<dbReference type="PANTHER" id="PTHR47572:SF4">
    <property type="entry name" value="LACTONASE DRP35"/>
    <property type="match status" value="1"/>
</dbReference>
<dbReference type="EC" id="3.1.1.17" evidence="3"/>
<dbReference type="PANTHER" id="PTHR47572">
    <property type="entry name" value="LIPOPROTEIN-RELATED"/>
    <property type="match status" value="1"/>
</dbReference>
<evidence type="ECO:0000256" key="1">
    <source>
        <dbReference type="ARBA" id="ARBA00022801"/>
    </source>
</evidence>
<dbReference type="AlphaFoldDB" id="A0A517X012"/>
<dbReference type="EMBL" id="CP037422">
    <property type="protein sequence ID" value="QDU10842.1"/>
    <property type="molecule type" value="Genomic_DNA"/>
</dbReference>
<dbReference type="InterPro" id="IPR051262">
    <property type="entry name" value="SMP-30/CGR1_Lactonase"/>
</dbReference>
<feature type="domain" description="SMP-30/Gluconolactonase/LRE-like region" evidence="2">
    <location>
        <begin position="18"/>
        <end position="272"/>
    </location>
</feature>
<dbReference type="Proteomes" id="UP000318384">
    <property type="component" value="Chromosome"/>
</dbReference>
<reference evidence="3 4" key="1">
    <citation type="submission" date="2019-03" db="EMBL/GenBank/DDBJ databases">
        <title>Deep-cultivation of Planctomycetes and their phenomic and genomic characterization uncovers novel biology.</title>
        <authorList>
            <person name="Wiegand S."/>
            <person name="Jogler M."/>
            <person name="Boedeker C."/>
            <person name="Pinto D."/>
            <person name="Vollmers J."/>
            <person name="Rivas-Marin E."/>
            <person name="Kohn T."/>
            <person name="Peeters S.H."/>
            <person name="Heuer A."/>
            <person name="Rast P."/>
            <person name="Oberbeckmann S."/>
            <person name="Bunk B."/>
            <person name="Jeske O."/>
            <person name="Meyerdierks A."/>
            <person name="Storesund J.E."/>
            <person name="Kallscheuer N."/>
            <person name="Luecker S."/>
            <person name="Lage O.M."/>
            <person name="Pohl T."/>
            <person name="Merkel B.J."/>
            <person name="Hornburger P."/>
            <person name="Mueller R.-W."/>
            <person name="Bruemmer F."/>
            <person name="Labrenz M."/>
            <person name="Spormann A.M."/>
            <person name="Op den Camp H."/>
            <person name="Overmann J."/>
            <person name="Amann R."/>
            <person name="Jetten M.S.M."/>
            <person name="Mascher T."/>
            <person name="Medema M.H."/>
            <person name="Devos D.P."/>
            <person name="Kaster A.-K."/>
            <person name="Ovreas L."/>
            <person name="Rohde M."/>
            <person name="Galperin M.Y."/>
            <person name="Jogler C."/>
        </authorList>
    </citation>
    <scope>NUCLEOTIDE SEQUENCE [LARGE SCALE GENOMIC DNA]</scope>
    <source>
        <strain evidence="3 4">V202</strain>
    </source>
</reference>
<evidence type="ECO:0000259" key="2">
    <source>
        <dbReference type="Pfam" id="PF08450"/>
    </source>
</evidence>